<evidence type="ECO:0000313" key="2">
    <source>
        <dbReference type="EMBL" id="EAU55600.1"/>
    </source>
</evidence>
<evidence type="ECO:0000313" key="3">
    <source>
        <dbReference type="Proteomes" id="UP000005297"/>
    </source>
</evidence>
<evidence type="ECO:0000256" key="1">
    <source>
        <dbReference type="SAM" id="Phobius"/>
    </source>
</evidence>
<proteinExistence type="predicted"/>
<keyword evidence="1" id="KW-1133">Transmembrane helix</keyword>
<dbReference type="EMBL" id="AATS01000002">
    <property type="protein sequence ID" value="EAU55600.1"/>
    <property type="molecule type" value="Genomic_DNA"/>
</dbReference>
<feature type="transmembrane region" description="Helical" evidence="1">
    <location>
        <begin position="163"/>
        <end position="187"/>
    </location>
</feature>
<accession>Q0F2F0</accession>
<dbReference type="AlphaFoldDB" id="Q0F2F0"/>
<feature type="transmembrane region" description="Helical" evidence="1">
    <location>
        <begin position="196"/>
        <end position="218"/>
    </location>
</feature>
<evidence type="ECO:0008006" key="4">
    <source>
        <dbReference type="Google" id="ProtNLM"/>
    </source>
</evidence>
<reference evidence="2 3" key="1">
    <citation type="submission" date="2006-09" db="EMBL/GenBank/DDBJ databases">
        <authorList>
            <person name="Emerson D."/>
            <person name="Ferriera S."/>
            <person name="Johnson J."/>
            <person name="Kravitz S."/>
            <person name="Halpern A."/>
            <person name="Remington K."/>
            <person name="Beeson K."/>
            <person name="Tran B."/>
            <person name="Rogers Y.-H."/>
            <person name="Friedman R."/>
            <person name="Venter J.C."/>
        </authorList>
    </citation>
    <scope>NUCLEOTIDE SEQUENCE [LARGE SCALE GENOMIC DNA]</scope>
    <source>
        <strain evidence="2 3">PV-1</strain>
    </source>
</reference>
<keyword evidence="3" id="KW-1185">Reference proteome</keyword>
<gene>
    <name evidence="2" type="ORF">SPV1_01592</name>
</gene>
<dbReference type="eggNOG" id="ENOG5031Z1K">
    <property type="taxonomic scope" value="Bacteria"/>
</dbReference>
<name>Q0F2F0_9PROT</name>
<feature type="transmembrane region" description="Helical" evidence="1">
    <location>
        <begin position="238"/>
        <end position="256"/>
    </location>
</feature>
<keyword evidence="1" id="KW-0472">Membrane</keyword>
<dbReference type="Proteomes" id="UP000005297">
    <property type="component" value="Unassembled WGS sequence"/>
</dbReference>
<sequence>MIGVSLKKDVMKKLTSILIAAVLMLIAGCSYQDMADNLIPKQESAFAKDYLHRLQTRDFESIKKYIDPSIEAQVTDNKLLEAAKYFPSGNLLSTELIGSQVNVVNGNWQGNFSFEYHFSDGWALANVVLKKSDDNLSVIGFNVYRTKASQKELNKFTLGGKSALHYFVLALAVLAPLFILVTTYFCIRTPIPKRKWLWVVFVLVGIGSISINWSTGQFGIQPLSIKLFSASAFEAGPFAPWIISASIPLGAIIFWFKRKRFIATNRANIQVNEDASR</sequence>
<organism evidence="2 3">
    <name type="scientific">Mariprofundus ferrooxydans PV-1</name>
    <dbReference type="NCBI Taxonomy" id="314345"/>
    <lineage>
        <taxon>Bacteria</taxon>
        <taxon>Pseudomonadati</taxon>
        <taxon>Pseudomonadota</taxon>
        <taxon>Candidatius Mariprofundia</taxon>
        <taxon>Mariprofundales</taxon>
        <taxon>Mariprofundaceae</taxon>
        <taxon>Mariprofundus</taxon>
    </lineage>
</organism>
<protein>
    <recommendedName>
        <fullName evidence="4">Lipoprotein</fullName>
    </recommendedName>
</protein>
<comment type="caution">
    <text evidence="2">The sequence shown here is derived from an EMBL/GenBank/DDBJ whole genome shotgun (WGS) entry which is preliminary data.</text>
</comment>
<keyword evidence="1" id="KW-0812">Transmembrane</keyword>
<dbReference type="HOGENOM" id="CLU_1025888_0_0_0"/>
<dbReference type="InParanoid" id="Q0F2F0"/>
<dbReference type="PROSITE" id="PS51257">
    <property type="entry name" value="PROKAR_LIPOPROTEIN"/>
    <property type="match status" value="1"/>
</dbReference>